<keyword evidence="3" id="KW-1185">Reference proteome</keyword>
<accession>A0A5N7MV60</accession>
<dbReference type="Proteomes" id="UP000403266">
    <property type="component" value="Unassembled WGS sequence"/>
</dbReference>
<feature type="compositionally biased region" description="Basic and acidic residues" evidence="1">
    <location>
        <begin position="31"/>
        <end position="45"/>
    </location>
</feature>
<dbReference type="AlphaFoldDB" id="A0A5N7MV60"/>
<reference evidence="2 3" key="1">
    <citation type="journal article" date="2019" name="Syst. Appl. Microbiol.">
        <title>Microvirga tunisiensis sp. nov., a root nodule symbiotic bacterium isolated from Lupinus micranthus and L. luteus grown in Northern Tunisia.</title>
        <authorList>
            <person name="Msaddak A."/>
            <person name="Rejili M."/>
            <person name="Duran D."/>
            <person name="Mars M."/>
            <person name="Palacios J.M."/>
            <person name="Ruiz-Argueso T."/>
            <person name="Rey L."/>
            <person name="Imperial J."/>
        </authorList>
    </citation>
    <scope>NUCLEOTIDE SEQUENCE [LARGE SCALE GENOMIC DNA]</scope>
    <source>
        <strain evidence="2 3">Lmie10</strain>
    </source>
</reference>
<protein>
    <submittedName>
        <fullName evidence="2">Uncharacterized protein</fullName>
    </submittedName>
</protein>
<name>A0A5N7MV60_9HYPH</name>
<feature type="non-terminal residue" evidence="2">
    <location>
        <position position="1"/>
    </location>
</feature>
<dbReference type="EMBL" id="VOSK01000445">
    <property type="protein sequence ID" value="MPR30778.1"/>
    <property type="molecule type" value="Genomic_DNA"/>
</dbReference>
<feature type="region of interest" description="Disordered" evidence="1">
    <location>
        <begin position="31"/>
        <end position="54"/>
    </location>
</feature>
<evidence type="ECO:0000256" key="1">
    <source>
        <dbReference type="SAM" id="MobiDB-lite"/>
    </source>
</evidence>
<gene>
    <name evidence="2" type="ORF">FS320_38900</name>
</gene>
<proteinExistence type="predicted"/>
<evidence type="ECO:0000313" key="3">
    <source>
        <dbReference type="Proteomes" id="UP000403266"/>
    </source>
</evidence>
<sequence>TEANQALLNSLSRFKRHALIVDHNQHAVADDHRPFGGEIKRDHPRTTRMPSVAIYGDSGMGKTMIMERFRLDHPPDFDPEMGSARTPVLGLQMSGKPSERASMLSSLRPWELRTIPAPPWRIWSRRRLASFGSPRSKSW</sequence>
<comment type="caution">
    <text evidence="2">The sequence shown here is derived from an EMBL/GenBank/DDBJ whole genome shotgun (WGS) entry which is preliminary data.</text>
</comment>
<dbReference type="Pfam" id="PF05621">
    <property type="entry name" value="TniB"/>
    <property type="match status" value="1"/>
</dbReference>
<organism evidence="2 3">
    <name type="scientific">Microvirga tunisiensis</name>
    <dbReference type="NCBI Taxonomy" id="2108360"/>
    <lineage>
        <taxon>Bacteria</taxon>
        <taxon>Pseudomonadati</taxon>
        <taxon>Pseudomonadota</taxon>
        <taxon>Alphaproteobacteria</taxon>
        <taxon>Hyphomicrobiales</taxon>
        <taxon>Methylobacteriaceae</taxon>
        <taxon>Microvirga</taxon>
    </lineage>
</organism>
<dbReference type="InterPro" id="IPR008868">
    <property type="entry name" value="TniB"/>
</dbReference>
<evidence type="ECO:0000313" key="2">
    <source>
        <dbReference type="EMBL" id="MPR30778.1"/>
    </source>
</evidence>